<dbReference type="AlphaFoldDB" id="A0A4R0NKX5"/>
<evidence type="ECO:0000313" key="2">
    <source>
        <dbReference type="Proteomes" id="UP000293347"/>
    </source>
</evidence>
<keyword evidence="2" id="KW-1185">Reference proteome</keyword>
<dbReference type="RefSeq" id="WP_131596187.1">
    <property type="nucleotide sequence ID" value="NZ_SJSL01000002.1"/>
</dbReference>
<name>A0A4R0NKX5_9SPHI</name>
<evidence type="ECO:0000313" key="1">
    <source>
        <dbReference type="EMBL" id="TCD01401.1"/>
    </source>
</evidence>
<protein>
    <submittedName>
        <fullName evidence="1">Uncharacterized protein</fullName>
    </submittedName>
</protein>
<comment type="caution">
    <text evidence="1">The sequence shown here is derived from an EMBL/GenBank/DDBJ whole genome shotgun (WGS) entry which is preliminary data.</text>
</comment>
<dbReference type="Proteomes" id="UP000293347">
    <property type="component" value="Unassembled WGS sequence"/>
</dbReference>
<dbReference type="EMBL" id="SJSL01000002">
    <property type="protein sequence ID" value="TCD01401.1"/>
    <property type="molecule type" value="Genomic_DNA"/>
</dbReference>
<accession>A0A4R0NKX5</accession>
<reference evidence="1 2" key="1">
    <citation type="submission" date="2019-02" db="EMBL/GenBank/DDBJ databases">
        <title>Pedobacter sp. RP-1-14 sp. nov., isolated from Arctic soil.</title>
        <authorList>
            <person name="Dahal R.H."/>
        </authorList>
    </citation>
    <scope>NUCLEOTIDE SEQUENCE [LARGE SCALE GENOMIC DNA]</scope>
    <source>
        <strain evidence="1 2">RP-1-14</strain>
    </source>
</reference>
<organism evidence="1 2">
    <name type="scientific">Pedobacter psychroterrae</name>
    <dbReference type="NCBI Taxonomy" id="2530453"/>
    <lineage>
        <taxon>Bacteria</taxon>
        <taxon>Pseudomonadati</taxon>
        <taxon>Bacteroidota</taxon>
        <taxon>Sphingobacteriia</taxon>
        <taxon>Sphingobacteriales</taxon>
        <taxon>Sphingobacteriaceae</taxon>
        <taxon>Pedobacter</taxon>
    </lineage>
</organism>
<gene>
    <name evidence="1" type="ORF">EZ437_11690</name>
</gene>
<sequence length="131" mass="15307">MKVFINKPSKSLQYLAITKRWVTDLDSHRINVGYLERLHDDFVKSTAPRYSAELAEIKRDLFMISEQAGKTETLLFMHINLLELMINDSIPEDTVSLNAKHNRLDYWMRDLAVVVYKTKKHLLGLIEVVVF</sequence>
<proteinExistence type="predicted"/>
<dbReference type="OrthoDB" id="1441145at2"/>